<keyword evidence="2" id="KW-0805">Transcription regulation</keyword>
<evidence type="ECO:0000313" key="8">
    <source>
        <dbReference type="EMBL" id="GIM87776.1"/>
    </source>
</evidence>
<dbReference type="PANTHER" id="PTHR43214:SF24">
    <property type="entry name" value="TRANSCRIPTIONAL REGULATORY PROTEIN NARL-RELATED"/>
    <property type="match status" value="1"/>
</dbReference>
<evidence type="ECO:0000259" key="7">
    <source>
        <dbReference type="PROSITE" id="PS50110"/>
    </source>
</evidence>
<dbReference type="RefSeq" id="WP_012181974.1">
    <property type="nucleotide sequence ID" value="NZ_BOQM01000045.1"/>
</dbReference>
<evidence type="ECO:0000256" key="4">
    <source>
        <dbReference type="ARBA" id="ARBA00023163"/>
    </source>
</evidence>
<dbReference type="SUPFAM" id="SSF46894">
    <property type="entry name" value="C-terminal effector domain of the bipartite response regulators"/>
    <property type="match status" value="1"/>
</dbReference>
<proteinExistence type="predicted"/>
<dbReference type="PRINTS" id="PR00038">
    <property type="entry name" value="HTHLUXR"/>
</dbReference>
<evidence type="ECO:0000313" key="10">
    <source>
        <dbReference type="Proteomes" id="UP000315983"/>
    </source>
</evidence>
<protein>
    <submittedName>
        <fullName evidence="8">DNA-binding response regulator</fullName>
    </submittedName>
    <submittedName>
        <fullName evidence="9">LuxR family two component transcriptional regulator</fullName>
    </submittedName>
</protein>
<dbReference type="CDD" id="cd17535">
    <property type="entry name" value="REC_NarL-like"/>
    <property type="match status" value="1"/>
</dbReference>
<feature type="domain" description="Response regulatory" evidence="7">
    <location>
        <begin position="12"/>
        <end position="131"/>
    </location>
</feature>
<dbReference type="SMART" id="SM00448">
    <property type="entry name" value="REC"/>
    <property type="match status" value="1"/>
</dbReference>
<dbReference type="GO" id="GO:0000160">
    <property type="term" value="P:phosphorelay signal transduction system"/>
    <property type="evidence" value="ECO:0007669"/>
    <property type="project" value="InterPro"/>
</dbReference>
<dbReference type="PROSITE" id="PS50110">
    <property type="entry name" value="RESPONSE_REGULATORY"/>
    <property type="match status" value="1"/>
</dbReference>
<dbReference type="InterPro" id="IPR000792">
    <property type="entry name" value="Tscrpt_reg_LuxR_C"/>
</dbReference>
<dbReference type="InterPro" id="IPR016032">
    <property type="entry name" value="Sig_transdc_resp-reg_C-effctor"/>
</dbReference>
<dbReference type="PANTHER" id="PTHR43214">
    <property type="entry name" value="TWO-COMPONENT RESPONSE REGULATOR"/>
    <property type="match status" value="1"/>
</dbReference>
<evidence type="ECO:0000313" key="9">
    <source>
        <dbReference type="EMBL" id="TQL39307.1"/>
    </source>
</evidence>
<name>A0A542XTZ6_SALAC</name>
<sequence length="230" mass="24400">MTAEPATSRAIRVLLADDQHLVRTGFRVILEVEDDIHVVGEAADGERAVSMARALRPDVVLMDVEMPRVDGLEATRRIVADVDRPNGPAVLILTTFDRDDYLFAALRAGASGFLLKNGTPEALVAAIRVVARGDGLIAPELTRRVIAAFAGPGGEPTTTAVALPELTPREHEVLVLVASGANNAEIAAALRLGEATVKTHVSRVLAKLGLRDRVQAVVFAYEHGVVRPGG</sequence>
<dbReference type="PROSITE" id="PS50043">
    <property type="entry name" value="HTH_LUXR_2"/>
    <property type="match status" value="1"/>
</dbReference>
<dbReference type="OMA" id="YEHGVVR"/>
<feature type="domain" description="HTH luxR-type" evidence="6">
    <location>
        <begin position="159"/>
        <end position="224"/>
    </location>
</feature>
<evidence type="ECO:0000313" key="11">
    <source>
        <dbReference type="Proteomes" id="UP000677457"/>
    </source>
</evidence>
<keyword evidence="4" id="KW-0804">Transcription</keyword>
<dbReference type="Proteomes" id="UP000315983">
    <property type="component" value="Unassembled WGS sequence"/>
</dbReference>
<evidence type="ECO:0000256" key="2">
    <source>
        <dbReference type="ARBA" id="ARBA00023015"/>
    </source>
</evidence>
<dbReference type="SMART" id="SM00421">
    <property type="entry name" value="HTH_LUXR"/>
    <property type="match status" value="1"/>
</dbReference>
<dbReference type="InterPro" id="IPR039420">
    <property type="entry name" value="WalR-like"/>
</dbReference>
<evidence type="ECO:0000256" key="1">
    <source>
        <dbReference type="ARBA" id="ARBA00022553"/>
    </source>
</evidence>
<dbReference type="Pfam" id="PF00072">
    <property type="entry name" value="Response_reg"/>
    <property type="match status" value="1"/>
</dbReference>
<keyword evidence="1 5" id="KW-0597">Phosphoprotein</keyword>
<dbReference type="SUPFAM" id="SSF52172">
    <property type="entry name" value="CheY-like"/>
    <property type="match status" value="1"/>
</dbReference>
<accession>A0A542XTZ6</accession>
<gene>
    <name evidence="9" type="ORF">FB564_4560</name>
    <name evidence="8" type="ORF">Sar04_45120</name>
</gene>
<keyword evidence="11" id="KW-1185">Reference proteome</keyword>
<reference evidence="8 11" key="2">
    <citation type="submission" date="2021-03" db="EMBL/GenBank/DDBJ databases">
        <title>Whole genome shotgun sequence of Salinispora arenicola NBRC 105043.</title>
        <authorList>
            <person name="Komaki H."/>
            <person name="Tamura T."/>
        </authorList>
    </citation>
    <scope>NUCLEOTIDE SEQUENCE [LARGE SCALE GENOMIC DNA]</scope>
    <source>
        <strain evidence="8 11">NBRC 105043</strain>
    </source>
</reference>
<dbReference type="GeneID" id="93773695"/>
<dbReference type="CDD" id="cd06170">
    <property type="entry name" value="LuxR_C_like"/>
    <property type="match status" value="1"/>
</dbReference>
<dbReference type="GO" id="GO:0006355">
    <property type="term" value="P:regulation of DNA-templated transcription"/>
    <property type="evidence" value="ECO:0007669"/>
    <property type="project" value="InterPro"/>
</dbReference>
<reference evidence="9 10" key="1">
    <citation type="submission" date="2019-06" db="EMBL/GenBank/DDBJ databases">
        <title>Sequencing the genomes of 1000 actinobacteria strains.</title>
        <authorList>
            <person name="Klenk H.-P."/>
        </authorList>
    </citation>
    <scope>NUCLEOTIDE SEQUENCE [LARGE SCALE GENOMIC DNA]</scope>
    <source>
        <strain evidence="9 10">DSM 44819</strain>
    </source>
</reference>
<evidence type="ECO:0000256" key="3">
    <source>
        <dbReference type="ARBA" id="ARBA00023125"/>
    </source>
</evidence>
<dbReference type="InterPro" id="IPR001789">
    <property type="entry name" value="Sig_transdc_resp-reg_receiver"/>
</dbReference>
<dbReference type="GO" id="GO:0003677">
    <property type="term" value="F:DNA binding"/>
    <property type="evidence" value="ECO:0007669"/>
    <property type="project" value="UniProtKB-KW"/>
</dbReference>
<dbReference type="Pfam" id="PF00196">
    <property type="entry name" value="GerE"/>
    <property type="match status" value="1"/>
</dbReference>
<evidence type="ECO:0000259" key="6">
    <source>
        <dbReference type="PROSITE" id="PS50043"/>
    </source>
</evidence>
<dbReference type="AlphaFoldDB" id="A0A542XTZ6"/>
<feature type="modified residue" description="4-aspartylphosphate" evidence="5">
    <location>
        <position position="63"/>
    </location>
</feature>
<dbReference type="EMBL" id="VFOL01000001">
    <property type="protein sequence ID" value="TQL39307.1"/>
    <property type="molecule type" value="Genomic_DNA"/>
</dbReference>
<keyword evidence="3 8" id="KW-0238">DNA-binding</keyword>
<comment type="caution">
    <text evidence="9">The sequence shown here is derived from an EMBL/GenBank/DDBJ whole genome shotgun (WGS) entry which is preliminary data.</text>
</comment>
<dbReference type="InterPro" id="IPR011006">
    <property type="entry name" value="CheY-like_superfamily"/>
</dbReference>
<evidence type="ECO:0000256" key="5">
    <source>
        <dbReference type="PROSITE-ProRule" id="PRU00169"/>
    </source>
</evidence>
<dbReference type="Proteomes" id="UP000677457">
    <property type="component" value="Unassembled WGS sequence"/>
</dbReference>
<dbReference type="EMBL" id="BOQM01000045">
    <property type="protein sequence ID" value="GIM87776.1"/>
    <property type="molecule type" value="Genomic_DNA"/>
</dbReference>
<organism evidence="9 10">
    <name type="scientific">Salinispora arenicola</name>
    <dbReference type="NCBI Taxonomy" id="168697"/>
    <lineage>
        <taxon>Bacteria</taxon>
        <taxon>Bacillati</taxon>
        <taxon>Actinomycetota</taxon>
        <taxon>Actinomycetes</taxon>
        <taxon>Micromonosporales</taxon>
        <taxon>Micromonosporaceae</taxon>
        <taxon>Salinispora</taxon>
    </lineage>
</organism>
<dbReference type="Gene3D" id="3.40.50.2300">
    <property type="match status" value="1"/>
</dbReference>
<dbReference type="InterPro" id="IPR058245">
    <property type="entry name" value="NreC/VraR/RcsB-like_REC"/>
</dbReference>
<dbReference type="PROSITE" id="PS00622">
    <property type="entry name" value="HTH_LUXR_1"/>
    <property type="match status" value="1"/>
</dbReference>